<comment type="caution">
    <text evidence="2">The sequence shown here is derived from an EMBL/GenBank/DDBJ whole genome shotgun (WGS) entry which is preliminary data.</text>
</comment>
<dbReference type="Proteomes" id="UP000799536">
    <property type="component" value="Unassembled WGS sequence"/>
</dbReference>
<reference evidence="2" key="1">
    <citation type="journal article" date="2020" name="Stud. Mycol.">
        <title>101 Dothideomycetes genomes: a test case for predicting lifestyles and emergence of pathogens.</title>
        <authorList>
            <person name="Haridas S."/>
            <person name="Albert R."/>
            <person name="Binder M."/>
            <person name="Bloem J."/>
            <person name="Labutti K."/>
            <person name="Salamov A."/>
            <person name="Andreopoulos B."/>
            <person name="Baker S."/>
            <person name="Barry K."/>
            <person name="Bills G."/>
            <person name="Bluhm B."/>
            <person name="Cannon C."/>
            <person name="Castanera R."/>
            <person name="Culley D."/>
            <person name="Daum C."/>
            <person name="Ezra D."/>
            <person name="Gonzalez J."/>
            <person name="Henrissat B."/>
            <person name="Kuo A."/>
            <person name="Liang C."/>
            <person name="Lipzen A."/>
            <person name="Lutzoni F."/>
            <person name="Magnuson J."/>
            <person name="Mondo S."/>
            <person name="Nolan M."/>
            <person name="Ohm R."/>
            <person name="Pangilinan J."/>
            <person name="Park H.-J."/>
            <person name="Ramirez L."/>
            <person name="Alfaro M."/>
            <person name="Sun H."/>
            <person name="Tritt A."/>
            <person name="Yoshinaga Y."/>
            <person name="Zwiers L.-H."/>
            <person name="Turgeon B."/>
            <person name="Goodwin S."/>
            <person name="Spatafora J."/>
            <person name="Crous P."/>
            <person name="Grigoriev I."/>
        </authorList>
    </citation>
    <scope>NUCLEOTIDE SEQUENCE</scope>
    <source>
        <strain evidence="2">ATCC 74209</strain>
    </source>
</reference>
<gene>
    <name evidence="2" type="ORF">GQ43DRAFT_187205</name>
</gene>
<keyword evidence="1" id="KW-1133">Transmembrane helix</keyword>
<feature type="transmembrane region" description="Helical" evidence="1">
    <location>
        <begin position="45"/>
        <end position="68"/>
    </location>
</feature>
<evidence type="ECO:0000256" key="1">
    <source>
        <dbReference type="SAM" id="Phobius"/>
    </source>
</evidence>
<name>A0A9P4MVM1_9PLEO</name>
<feature type="transmembrane region" description="Helical" evidence="1">
    <location>
        <begin position="138"/>
        <end position="158"/>
    </location>
</feature>
<dbReference type="EMBL" id="ML993880">
    <property type="protein sequence ID" value="KAF2204262.1"/>
    <property type="molecule type" value="Genomic_DNA"/>
</dbReference>
<feature type="transmembrane region" description="Helical" evidence="1">
    <location>
        <begin position="75"/>
        <end position="98"/>
    </location>
</feature>
<keyword evidence="1" id="KW-0812">Transmembrane</keyword>
<sequence length="199" mass="22090">MSANPTDSQGRALAIALPTLTFLTHTLVALLALNFSLSPTTTSAYASWFSLYNTFAAGASIAGLNGAVRWHAPSLHFFTTTHTFTLLFLTLTFFNFMLPVTVPVIPNLKFNTEATCREMGEFGWDAKWAEQCRFSFEVVQIVVGLTGLVLLGAHWWALDQVRGFAMGMKKVRNNMEVRRRDMEKGGVEKTEEEEKGGCL</sequence>
<proteinExistence type="predicted"/>
<feature type="transmembrane region" description="Helical" evidence="1">
    <location>
        <begin position="12"/>
        <end position="33"/>
    </location>
</feature>
<evidence type="ECO:0000313" key="3">
    <source>
        <dbReference type="Proteomes" id="UP000799536"/>
    </source>
</evidence>
<dbReference type="AlphaFoldDB" id="A0A9P4MVM1"/>
<protein>
    <submittedName>
        <fullName evidence="2">Uncharacterized protein</fullName>
    </submittedName>
</protein>
<organism evidence="2 3">
    <name type="scientific">Delitschia confertaspora ATCC 74209</name>
    <dbReference type="NCBI Taxonomy" id="1513339"/>
    <lineage>
        <taxon>Eukaryota</taxon>
        <taxon>Fungi</taxon>
        <taxon>Dikarya</taxon>
        <taxon>Ascomycota</taxon>
        <taxon>Pezizomycotina</taxon>
        <taxon>Dothideomycetes</taxon>
        <taxon>Pleosporomycetidae</taxon>
        <taxon>Pleosporales</taxon>
        <taxon>Delitschiaceae</taxon>
        <taxon>Delitschia</taxon>
    </lineage>
</organism>
<accession>A0A9P4MVM1</accession>
<evidence type="ECO:0000313" key="2">
    <source>
        <dbReference type="EMBL" id="KAF2204262.1"/>
    </source>
</evidence>
<dbReference type="OrthoDB" id="3765137at2759"/>
<keyword evidence="1" id="KW-0472">Membrane</keyword>
<keyword evidence="3" id="KW-1185">Reference proteome</keyword>